<feature type="region of interest" description="Disordered" evidence="1">
    <location>
        <begin position="52"/>
        <end position="98"/>
    </location>
</feature>
<evidence type="ECO:0000256" key="1">
    <source>
        <dbReference type="SAM" id="MobiDB-lite"/>
    </source>
</evidence>
<dbReference type="Proteomes" id="UP001385951">
    <property type="component" value="Unassembled WGS sequence"/>
</dbReference>
<comment type="caution">
    <text evidence="2">The sequence shown here is derived from an EMBL/GenBank/DDBJ whole genome shotgun (WGS) entry which is preliminary data.</text>
</comment>
<reference evidence="2 3" key="1">
    <citation type="submission" date="2022-09" db="EMBL/GenBank/DDBJ databases">
        <authorList>
            <person name="Palmer J.M."/>
        </authorList>
    </citation>
    <scope>NUCLEOTIDE SEQUENCE [LARGE SCALE GENOMIC DNA]</scope>
    <source>
        <strain evidence="2 3">DSM 7382</strain>
    </source>
</reference>
<dbReference type="EMBL" id="JASBNA010000051">
    <property type="protein sequence ID" value="KAK7680198.1"/>
    <property type="molecule type" value="Genomic_DNA"/>
</dbReference>
<proteinExistence type="predicted"/>
<accession>A0AAW0FES5</accession>
<evidence type="ECO:0000313" key="3">
    <source>
        <dbReference type="Proteomes" id="UP001385951"/>
    </source>
</evidence>
<keyword evidence="3" id="KW-1185">Reference proteome</keyword>
<evidence type="ECO:0000313" key="2">
    <source>
        <dbReference type="EMBL" id="KAK7680198.1"/>
    </source>
</evidence>
<gene>
    <name evidence="2" type="ORF">QCA50_016707</name>
</gene>
<name>A0AAW0FES5_9APHY</name>
<dbReference type="AlphaFoldDB" id="A0AAW0FES5"/>
<sequence length="177" mass="19305">MEYSVERPTLPPLESLCLPSFNSKSISLPPVDARDNFKFSNFESIAARSRMRQASTSSMSSESTITSCTPTLSRSCSPSSSDEGTTTSSTPKHPHIPSTKFTLIQSTFDEADAFVVVPPPTSENASSKGFLLVGPTAEKLRRNRDWARAKNARIHPYRMVPGHTASRRASFASTMSS</sequence>
<protein>
    <submittedName>
        <fullName evidence="2">Uncharacterized protein</fullName>
    </submittedName>
</protein>
<feature type="compositionally biased region" description="Low complexity" evidence="1">
    <location>
        <begin position="52"/>
        <end position="90"/>
    </location>
</feature>
<organism evidence="2 3">
    <name type="scientific">Cerrena zonata</name>
    <dbReference type="NCBI Taxonomy" id="2478898"/>
    <lineage>
        <taxon>Eukaryota</taxon>
        <taxon>Fungi</taxon>
        <taxon>Dikarya</taxon>
        <taxon>Basidiomycota</taxon>
        <taxon>Agaricomycotina</taxon>
        <taxon>Agaricomycetes</taxon>
        <taxon>Polyporales</taxon>
        <taxon>Cerrenaceae</taxon>
        <taxon>Cerrena</taxon>
    </lineage>
</organism>